<evidence type="ECO:0000256" key="1">
    <source>
        <dbReference type="ARBA" id="ARBA00023125"/>
    </source>
</evidence>
<feature type="region of interest" description="Disordered" evidence="2">
    <location>
        <begin position="94"/>
        <end position="142"/>
    </location>
</feature>
<reference evidence="4 5" key="1">
    <citation type="submission" date="2024-06" db="EMBL/GenBank/DDBJ databases">
        <title>The Natural Products Discovery Center: Release of the First 8490 Sequenced Strains for Exploring Actinobacteria Biosynthetic Diversity.</title>
        <authorList>
            <person name="Kalkreuter E."/>
            <person name="Kautsar S.A."/>
            <person name="Yang D."/>
            <person name="Bader C.D."/>
            <person name="Teijaro C.N."/>
            <person name="Fluegel L."/>
            <person name="Davis C.M."/>
            <person name="Simpson J.R."/>
            <person name="Lauterbach L."/>
            <person name="Steele A.D."/>
            <person name="Gui C."/>
            <person name="Meng S."/>
            <person name="Li G."/>
            <person name="Viehrig K."/>
            <person name="Ye F."/>
            <person name="Su P."/>
            <person name="Kiefer A.F."/>
            <person name="Nichols A."/>
            <person name="Cepeda A.J."/>
            <person name="Yan W."/>
            <person name="Fan B."/>
            <person name="Jiang Y."/>
            <person name="Adhikari A."/>
            <person name="Zheng C.-J."/>
            <person name="Schuster L."/>
            <person name="Cowan T.M."/>
            <person name="Smanski M.J."/>
            <person name="Chevrette M.G."/>
            <person name="De Carvalho L.P.S."/>
            <person name="Shen B."/>
        </authorList>
    </citation>
    <scope>NUCLEOTIDE SEQUENCE [LARGE SCALE GENOMIC DNA]</scope>
    <source>
        <strain evidence="4 5">NPDC048117</strain>
    </source>
</reference>
<dbReference type="InterPro" id="IPR047057">
    <property type="entry name" value="MerR_fam"/>
</dbReference>
<dbReference type="PANTHER" id="PTHR30204:SF89">
    <property type="entry name" value="HTH MERR-TYPE DOMAIN-CONTAINING PROTEIN"/>
    <property type="match status" value="1"/>
</dbReference>
<sequence>MLEPPSGGAGSGAATADSRLMSIGTVLSLLRDEFPEVTISKIRFLEWEGLVVPRRTPSGYRKFSAGDVERLARVLRMQRDGCLPLKAIRERLDAPEGARGAHHAVGGGPGPTDGTDEEYPGPAGPDRREPPQDPLPESDQDAATAVRVGRDELLAAAGGGEAELEAWEAYGLIQPLPGGGYDAAAVTVATLLGEMARFGIEPRHLRSMKTAADRDAGLVDQVVAPLKRHPNPDTREDARARARELAGLATRLHSALLQTALGVRLS</sequence>
<dbReference type="CDD" id="cd00592">
    <property type="entry name" value="HTH_MerR-like"/>
    <property type="match status" value="1"/>
</dbReference>
<keyword evidence="1" id="KW-0238">DNA-binding</keyword>
<dbReference type="Gene3D" id="1.10.1660.10">
    <property type="match status" value="1"/>
</dbReference>
<evidence type="ECO:0000313" key="4">
    <source>
        <dbReference type="EMBL" id="MEU9581498.1"/>
    </source>
</evidence>
<dbReference type="InterPro" id="IPR000551">
    <property type="entry name" value="MerR-type_HTH_dom"/>
</dbReference>
<name>A0ABV3EZ51_9ACTN</name>
<dbReference type="SMART" id="SM00422">
    <property type="entry name" value="HTH_MERR"/>
    <property type="match status" value="1"/>
</dbReference>
<dbReference type="Proteomes" id="UP001551584">
    <property type="component" value="Unassembled WGS sequence"/>
</dbReference>
<dbReference type="RefSeq" id="WP_359278183.1">
    <property type="nucleotide sequence ID" value="NZ_JBEZNA010000125.1"/>
</dbReference>
<accession>A0ABV3EZ51</accession>
<dbReference type="EMBL" id="JBEZNA010000125">
    <property type="protein sequence ID" value="MEU9581498.1"/>
    <property type="molecule type" value="Genomic_DNA"/>
</dbReference>
<protein>
    <submittedName>
        <fullName evidence="4">MerR family transcriptional regulator</fullName>
    </submittedName>
</protein>
<evidence type="ECO:0000313" key="5">
    <source>
        <dbReference type="Proteomes" id="UP001551584"/>
    </source>
</evidence>
<dbReference type="SUPFAM" id="SSF46955">
    <property type="entry name" value="Putative DNA-binding domain"/>
    <property type="match status" value="1"/>
</dbReference>
<dbReference type="InterPro" id="IPR009061">
    <property type="entry name" value="DNA-bd_dom_put_sf"/>
</dbReference>
<comment type="caution">
    <text evidence="4">The sequence shown here is derived from an EMBL/GenBank/DDBJ whole genome shotgun (WGS) entry which is preliminary data.</text>
</comment>
<gene>
    <name evidence="4" type="ORF">AB0D95_30240</name>
</gene>
<proteinExistence type="predicted"/>
<organism evidence="4 5">
    <name type="scientific">Streptomyces chilikensis</name>
    <dbReference type="NCBI Taxonomy" id="1194079"/>
    <lineage>
        <taxon>Bacteria</taxon>
        <taxon>Bacillati</taxon>
        <taxon>Actinomycetota</taxon>
        <taxon>Actinomycetes</taxon>
        <taxon>Kitasatosporales</taxon>
        <taxon>Streptomycetaceae</taxon>
        <taxon>Streptomyces</taxon>
    </lineage>
</organism>
<dbReference type="Pfam" id="PF13411">
    <property type="entry name" value="MerR_1"/>
    <property type="match status" value="1"/>
</dbReference>
<evidence type="ECO:0000259" key="3">
    <source>
        <dbReference type="PROSITE" id="PS50937"/>
    </source>
</evidence>
<evidence type="ECO:0000256" key="2">
    <source>
        <dbReference type="SAM" id="MobiDB-lite"/>
    </source>
</evidence>
<feature type="domain" description="HTH merR-type" evidence="3">
    <location>
        <begin position="37"/>
        <end position="94"/>
    </location>
</feature>
<keyword evidence="5" id="KW-1185">Reference proteome</keyword>
<dbReference type="PANTHER" id="PTHR30204">
    <property type="entry name" value="REDOX-CYCLING DRUG-SENSING TRANSCRIPTIONAL ACTIVATOR SOXR"/>
    <property type="match status" value="1"/>
</dbReference>
<dbReference type="PROSITE" id="PS50937">
    <property type="entry name" value="HTH_MERR_2"/>
    <property type="match status" value="1"/>
</dbReference>